<evidence type="ECO:0000256" key="10">
    <source>
        <dbReference type="ARBA" id="ARBA00023186"/>
    </source>
</evidence>
<evidence type="ECO:0000256" key="2">
    <source>
        <dbReference type="ARBA" id="ARBA00007602"/>
    </source>
</evidence>
<evidence type="ECO:0000256" key="12">
    <source>
        <dbReference type="SAM" id="Phobius"/>
    </source>
</evidence>
<feature type="transmembrane region" description="Helical" evidence="12">
    <location>
        <begin position="110"/>
        <end position="131"/>
    </location>
</feature>
<proteinExistence type="inferred from homology"/>
<keyword evidence="10" id="KW-0143">Chaperone</keyword>
<gene>
    <name evidence="13" type="ORF">A3H61_00135</name>
</gene>
<sequence length="138" mass="15255">MSGKKAFFLAFIVVLTSAIGSLVYSNVIGYDPCELCWLQRTMMYPQVIILGMALLKKDYKTGDYSIALSIVGAFIAGYQYLLQIGVAPVIPCSAFQNSSPCSERFVMQYGYITIPLMALSAFVLIIFLLLAHKFANDQ</sequence>
<dbReference type="AlphaFoldDB" id="A0A1G2A9M1"/>
<dbReference type="SUPFAM" id="SSF158442">
    <property type="entry name" value="DsbB-like"/>
    <property type="match status" value="1"/>
</dbReference>
<keyword evidence="5" id="KW-0249">Electron transport</keyword>
<dbReference type="InterPro" id="IPR023380">
    <property type="entry name" value="DsbB-like_sf"/>
</dbReference>
<evidence type="ECO:0000256" key="8">
    <source>
        <dbReference type="ARBA" id="ARBA00023136"/>
    </source>
</evidence>
<dbReference type="GO" id="GO:0015035">
    <property type="term" value="F:protein-disulfide reductase activity"/>
    <property type="evidence" value="ECO:0007669"/>
    <property type="project" value="InterPro"/>
</dbReference>
<keyword evidence="4 12" id="KW-0812">Transmembrane</keyword>
<dbReference type="Gene3D" id="1.20.1550.10">
    <property type="entry name" value="DsbB-like"/>
    <property type="match status" value="1"/>
</dbReference>
<dbReference type="PIRSF" id="PIRSF036659">
    <property type="entry name" value="BdbC"/>
    <property type="match status" value="1"/>
</dbReference>
<evidence type="ECO:0000256" key="4">
    <source>
        <dbReference type="ARBA" id="ARBA00022692"/>
    </source>
</evidence>
<reference evidence="13 14" key="1">
    <citation type="journal article" date="2016" name="Nat. Commun.">
        <title>Thousands of microbial genomes shed light on interconnected biogeochemical processes in an aquifer system.</title>
        <authorList>
            <person name="Anantharaman K."/>
            <person name="Brown C.T."/>
            <person name="Hug L.A."/>
            <person name="Sharon I."/>
            <person name="Castelle C.J."/>
            <person name="Probst A.J."/>
            <person name="Thomas B.C."/>
            <person name="Singh A."/>
            <person name="Wilkins M.J."/>
            <person name="Karaoz U."/>
            <person name="Brodie E.L."/>
            <person name="Williams K.H."/>
            <person name="Hubbard S.S."/>
            <person name="Banfield J.F."/>
        </authorList>
    </citation>
    <scope>NUCLEOTIDE SEQUENCE [LARGE SCALE GENOMIC DNA]</scope>
</reference>
<keyword evidence="11" id="KW-0676">Redox-active center</keyword>
<keyword evidence="6 12" id="KW-1133">Transmembrane helix</keyword>
<evidence type="ECO:0000256" key="3">
    <source>
        <dbReference type="ARBA" id="ARBA00022448"/>
    </source>
</evidence>
<feature type="transmembrane region" description="Helical" evidence="12">
    <location>
        <begin position="37"/>
        <end position="55"/>
    </location>
</feature>
<keyword evidence="3" id="KW-0813">Transport</keyword>
<dbReference type="InterPro" id="IPR003752">
    <property type="entry name" value="DiS_bond_form_DsbB/BdbC"/>
</dbReference>
<evidence type="ECO:0008006" key="15">
    <source>
        <dbReference type="Google" id="ProtNLM"/>
    </source>
</evidence>
<evidence type="ECO:0000256" key="1">
    <source>
        <dbReference type="ARBA" id="ARBA00004141"/>
    </source>
</evidence>
<dbReference type="PANTHER" id="PTHR43469">
    <property type="entry name" value="DISULFIDE FORMATION PROTEIN-RELATED"/>
    <property type="match status" value="1"/>
</dbReference>
<dbReference type="PANTHER" id="PTHR43469:SF1">
    <property type="entry name" value="SPBETA PROPHAGE-DERIVED DISULFIDE BOND FORMATION PROTEIN B"/>
    <property type="match status" value="1"/>
</dbReference>
<comment type="caution">
    <text evidence="13">The sequence shown here is derived from an EMBL/GenBank/DDBJ whole genome shotgun (WGS) entry which is preliminary data.</text>
</comment>
<comment type="subcellular location">
    <subcellularLocation>
        <location evidence="1">Membrane</location>
        <topology evidence="1">Multi-pass membrane protein</topology>
    </subcellularLocation>
</comment>
<feature type="transmembrane region" description="Helical" evidence="12">
    <location>
        <begin position="67"/>
        <end position="90"/>
    </location>
</feature>
<evidence type="ECO:0000256" key="6">
    <source>
        <dbReference type="ARBA" id="ARBA00022989"/>
    </source>
</evidence>
<protein>
    <recommendedName>
        <fullName evidence="15">2-oxoglutarate dehydrogenase</fullName>
    </recommendedName>
</protein>
<keyword evidence="7" id="KW-0560">Oxidoreductase</keyword>
<dbReference type="GO" id="GO:0016020">
    <property type="term" value="C:membrane"/>
    <property type="evidence" value="ECO:0007669"/>
    <property type="project" value="UniProtKB-SubCell"/>
</dbReference>
<evidence type="ECO:0000256" key="11">
    <source>
        <dbReference type="ARBA" id="ARBA00023284"/>
    </source>
</evidence>
<keyword evidence="9" id="KW-1015">Disulfide bond</keyword>
<keyword evidence="8 12" id="KW-0472">Membrane</keyword>
<comment type="similarity">
    <text evidence="2">Belongs to the DsbB family. BdbC subfamily.</text>
</comment>
<evidence type="ECO:0000256" key="7">
    <source>
        <dbReference type="ARBA" id="ARBA00023002"/>
    </source>
</evidence>
<name>A0A1G2A9M1_9BACT</name>
<evidence type="ECO:0000256" key="9">
    <source>
        <dbReference type="ARBA" id="ARBA00023157"/>
    </source>
</evidence>
<dbReference type="GO" id="GO:0006457">
    <property type="term" value="P:protein folding"/>
    <property type="evidence" value="ECO:0007669"/>
    <property type="project" value="InterPro"/>
</dbReference>
<feature type="transmembrane region" description="Helical" evidence="12">
    <location>
        <begin position="7"/>
        <end position="25"/>
    </location>
</feature>
<dbReference type="Pfam" id="PF02600">
    <property type="entry name" value="DsbB"/>
    <property type="match status" value="1"/>
</dbReference>
<evidence type="ECO:0000313" key="13">
    <source>
        <dbReference type="EMBL" id="OGY73349.1"/>
    </source>
</evidence>
<dbReference type="EMBL" id="MHJU01000013">
    <property type="protein sequence ID" value="OGY73349.1"/>
    <property type="molecule type" value="Genomic_DNA"/>
</dbReference>
<dbReference type="InterPro" id="IPR012187">
    <property type="entry name" value="Disulphide_bond_form_BdbC"/>
</dbReference>
<accession>A0A1G2A9M1</accession>
<evidence type="ECO:0000256" key="5">
    <source>
        <dbReference type="ARBA" id="ARBA00022982"/>
    </source>
</evidence>
<evidence type="ECO:0000313" key="14">
    <source>
        <dbReference type="Proteomes" id="UP000178315"/>
    </source>
</evidence>
<dbReference type="Proteomes" id="UP000178315">
    <property type="component" value="Unassembled WGS sequence"/>
</dbReference>
<organism evidence="13 14">
    <name type="scientific">Candidatus Jacksonbacteria bacterium RIFCSPLOWO2_02_FULL_44_20</name>
    <dbReference type="NCBI Taxonomy" id="1798460"/>
    <lineage>
        <taxon>Bacteria</taxon>
        <taxon>Candidatus Jacksoniibacteriota</taxon>
    </lineage>
</organism>